<keyword evidence="8 11" id="KW-0326">Glycosidase</keyword>
<dbReference type="SUPFAM" id="SSF49785">
    <property type="entry name" value="Galactose-binding domain-like"/>
    <property type="match status" value="3"/>
</dbReference>
<evidence type="ECO:0000256" key="3">
    <source>
        <dbReference type="ARBA" id="ARBA00022651"/>
    </source>
</evidence>
<evidence type="ECO:0000256" key="2">
    <source>
        <dbReference type="ARBA" id="ARBA00007495"/>
    </source>
</evidence>
<evidence type="ECO:0000256" key="1">
    <source>
        <dbReference type="ARBA" id="ARBA00000681"/>
    </source>
</evidence>
<proteinExistence type="inferred from homology"/>
<keyword evidence="6 11" id="KW-0378">Hydrolase</keyword>
<feature type="domain" description="CBM6" evidence="12">
    <location>
        <begin position="438"/>
        <end position="556"/>
    </location>
</feature>
<organism evidence="14 15">
    <name type="scientific">Microbulbifer celer</name>
    <dbReference type="NCBI Taxonomy" id="435905"/>
    <lineage>
        <taxon>Bacteria</taxon>
        <taxon>Pseudomonadati</taxon>
        <taxon>Pseudomonadota</taxon>
        <taxon>Gammaproteobacteria</taxon>
        <taxon>Cellvibrionales</taxon>
        <taxon>Microbulbiferaceae</taxon>
        <taxon>Microbulbifer</taxon>
    </lineage>
</organism>
<keyword evidence="5" id="KW-0677">Repeat</keyword>
<dbReference type="PANTHER" id="PTHR31490">
    <property type="entry name" value="GLYCOSYL HYDROLASE"/>
    <property type="match status" value="1"/>
</dbReference>
<dbReference type="InterPro" id="IPR017853">
    <property type="entry name" value="GH"/>
</dbReference>
<keyword evidence="4" id="KW-0732">Signal</keyword>
<sequence length="881" mass="94790">MKTSLFPIAALSLAIAAAGCTDRKIKGPDATPGTDNNAAPVAEAGPDQVVVAGSNVTLVGVGSDVDGSITSYNWSQAAGAAVTLTTDDSGKASFTAPATEESVRLTFELRVNDDGGASSPADAVTVTVLPVLDKFFGVATEHADDYTQLTTWFDQITPSNAGKWGAVESTRDVMDWTDLDAAHTFANNNDLGFKYHTLFWGQQQPAWLTDLSAEEQLEEIKEWVAAVKTRYPNLEMIDVVNEPLNAPPTYKEALGGEGNTGWDWLITAFELAREAFPESTLILNDYNILSLEAATEDYLALIELLQERELIDGIGVQAHFLEQSLAADIKDNLDRLATTGLPIYISELDINFADDARHANKLRELFTVFWEHPAVAGVTHWGYRQGHTWRSEAWLLASDGSERAGLQWLNCYLAEEAECDHLVPEYTPAGWSGSDDLITLEAELYDEGHGVQAGDDAVVHADVGDWIVFKDVAFKDTWDSFSVNYAKGPGNTGGISIRLDSLENTDTLQVPLPPTNGWNDFQTSTVEWTPLSGSHDVFVRFNDVSGVGNIDWLRFGVAGAKPVANLISNGDFEQSAEGWGAGWGGGALSTSAEYAKTGNRSLLASDFSSGAYATYDLTELVEPGTSYPMIAWALHTGAAPVQITMVTKLACEGQGDQYLWIADNDAVPTQTWTEFAGTLEIPADCQVNEALMYFDNTPGGTDVYLDSVQVIPPNSGEEEETDNLIKDGGFEGVVPAAAWSAWYASGTTLALSNEQAQAGSQSLKVSTRAENSNPSYDLTAAVEAGAAYDVALSVRHSGPNAAPVQLTQKLACEGEKDAYPAVAGTDDDDNQISLAANEWHALTGSFEVPAGCTVNELRLYFEGTPLEVETFYVDEFSVTPQ</sequence>
<evidence type="ECO:0000256" key="10">
    <source>
        <dbReference type="PROSITE-ProRule" id="PRU10061"/>
    </source>
</evidence>
<keyword evidence="3" id="KW-0858">Xylan degradation</keyword>
<dbReference type="SMART" id="SM00606">
    <property type="entry name" value="CBD_IV"/>
    <property type="match status" value="1"/>
</dbReference>
<evidence type="ECO:0000259" key="12">
    <source>
        <dbReference type="PROSITE" id="PS51175"/>
    </source>
</evidence>
<protein>
    <recommendedName>
        <fullName evidence="11">Beta-xylanase</fullName>
        <ecNumber evidence="11">3.2.1.8</ecNumber>
    </recommendedName>
</protein>
<dbReference type="InterPro" id="IPR008979">
    <property type="entry name" value="Galactose-bd-like_sf"/>
</dbReference>
<dbReference type="Pfam" id="PF00331">
    <property type="entry name" value="Glyco_hydro_10"/>
    <property type="match status" value="1"/>
</dbReference>
<dbReference type="PROSITE" id="PS00591">
    <property type="entry name" value="GH10_1"/>
    <property type="match status" value="1"/>
</dbReference>
<dbReference type="PRINTS" id="PR00134">
    <property type="entry name" value="GLHYDRLASE10"/>
</dbReference>
<dbReference type="InterPro" id="IPR006584">
    <property type="entry name" value="Cellulose-bd_IV"/>
</dbReference>
<feature type="domain" description="GH10" evidence="13">
    <location>
        <begin position="126"/>
        <end position="412"/>
    </location>
</feature>
<evidence type="ECO:0000256" key="8">
    <source>
        <dbReference type="ARBA" id="ARBA00023295"/>
    </source>
</evidence>
<dbReference type="CDD" id="cd04084">
    <property type="entry name" value="CBM6_xylanase-like"/>
    <property type="match status" value="1"/>
</dbReference>
<dbReference type="Proteomes" id="UP001597264">
    <property type="component" value="Unassembled WGS sequence"/>
</dbReference>
<feature type="active site" description="Nucleophile" evidence="10">
    <location>
        <position position="347"/>
    </location>
</feature>
<dbReference type="Pfam" id="PF03422">
    <property type="entry name" value="CBM_6"/>
    <property type="match status" value="1"/>
</dbReference>
<dbReference type="Pfam" id="PF22352">
    <property type="entry name" value="K319L-like_PKD"/>
    <property type="match status" value="1"/>
</dbReference>
<keyword evidence="9 11" id="KW-0624">Polysaccharide degradation</keyword>
<comment type="similarity">
    <text evidence="2 11">Belongs to the glycosyl hydrolase 10 (cellulase F) family.</text>
</comment>
<evidence type="ECO:0000256" key="9">
    <source>
        <dbReference type="ARBA" id="ARBA00023326"/>
    </source>
</evidence>
<dbReference type="InterPro" id="IPR001000">
    <property type="entry name" value="GH10_dom"/>
</dbReference>
<dbReference type="InterPro" id="IPR035986">
    <property type="entry name" value="PKD_dom_sf"/>
</dbReference>
<dbReference type="Pfam" id="PF02018">
    <property type="entry name" value="CBM_4_9"/>
    <property type="match status" value="2"/>
</dbReference>
<evidence type="ECO:0000313" key="15">
    <source>
        <dbReference type="Proteomes" id="UP001597264"/>
    </source>
</evidence>
<evidence type="ECO:0000256" key="7">
    <source>
        <dbReference type="ARBA" id="ARBA00023277"/>
    </source>
</evidence>
<dbReference type="InterPro" id="IPR044846">
    <property type="entry name" value="GH10"/>
</dbReference>
<dbReference type="PROSITE" id="PS51257">
    <property type="entry name" value="PROKAR_LIPOPROTEIN"/>
    <property type="match status" value="1"/>
</dbReference>
<dbReference type="InterPro" id="IPR005084">
    <property type="entry name" value="CBM6"/>
</dbReference>
<dbReference type="Gene3D" id="2.60.120.260">
    <property type="entry name" value="Galactose-binding domain-like"/>
    <property type="match status" value="3"/>
</dbReference>
<dbReference type="EC" id="3.2.1.8" evidence="11"/>
<keyword evidence="15" id="KW-1185">Reference proteome</keyword>
<evidence type="ECO:0000259" key="13">
    <source>
        <dbReference type="PROSITE" id="PS51760"/>
    </source>
</evidence>
<keyword evidence="7 11" id="KW-0119">Carbohydrate metabolism</keyword>
<evidence type="ECO:0000313" key="14">
    <source>
        <dbReference type="EMBL" id="MFD1218284.1"/>
    </source>
</evidence>
<reference evidence="15" key="1">
    <citation type="journal article" date="2019" name="Int. J. Syst. Evol. Microbiol.">
        <title>The Global Catalogue of Microorganisms (GCM) 10K type strain sequencing project: providing services to taxonomists for standard genome sequencing and annotation.</title>
        <authorList>
            <consortium name="The Broad Institute Genomics Platform"/>
            <consortium name="The Broad Institute Genome Sequencing Center for Infectious Disease"/>
            <person name="Wu L."/>
            <person name="Ma J."/>
        </authorList>
    </citation>
    <scope>NUCLEOTIDE SEQUENCE [LARGE SCALE GENOMIC DNA]</scope>
    <source>
        <strain evidence="15">CCUG 54356</strain>
    </source>
</reference>
<dbReference type="PROSITE" id="PS51760">
    <property type="entry name" value="GH10_2"/>
    <property type="match status" value="1"/>
</dbReference>
<dbReference type="Gene3D" id="2.60.40.10">
    <property type="entry name" value="Immunoglobulins"/>
    <property type="match status" value="1"/>
</dbReference>
<dbReference type="SUPFAM" id="SSF51445">
    <property type="entry name" value="(Trans)glycosidases"/>
    <property type="match status" value="1"/>
</dbReference>
<dbReference type="Gene3D" id="3.20.20.80">
    <property type="entry name" value="Glycosidases"/>
    <property type="match status" value="1"/>
</dbReference>
<dbReference type="SMART" id="SM00633">
    <property type="entry name" value="Glyco_10"/>
    <property type="match status" value="1"/>
</dbReference>
<dbReference type="InterPro" id="IPR003305">
    <property type="entry name" value="CenC_carb-bd"/>
</dbReference>
<dbReference type="InterPro" id="IPR031158">
    <property type="entry name" value="GH10_AS"/>
</dbReference>
<gene>
    <name evidence="14" type="ORF">ACFQ2X_16905</name>
</gene>
<dbReference type="EMBL" id="JBHTLR010000033">
    <property type="protein sequence ID" value="MFD1218284.1"/>
    <property type="molecule type" value="Genomic_DNA"/>
</dbReference>
<dbReference type="RefSeq" id="WP_230435864.1">
    <property type="nucleotide sequence ID" value="NZ_CP087715.1"/>
</dbReference>
<evidence type="ECO:0000256" key="6">
    <source>
        <dbReference type="ARBA" id="ARBA00022801"/>
    </source>
</evidence>
<dbReference type="SUPFAM" id="SSF49299">
    <property type="entry name" value="PKD domain"/>
    <property type="match status" value="1"/>
</dbReference>
<dbReference type="InterPro" id="IPR013783">
    <property type="entry name" value="Ig-like_fold"/>
</dbReference>
<evidence type="ECO:0000256" key="11">
    <source>
        <dbReference type="RuleBase" id="RU361174"/>
    </source>
</evidence>
<name>A0ABW3UFL4_9GAMM</name>
<dbReference type="PANTHER" id="PTHR31490:SF88">
    <property type="entry name" value="BETA-XYLANASE"/>
    <property type="match status" value="1"/>
</dbReference>
<evidence type="ECO:0000256" key="4">
    <source>
        <dbReference type="ARBA" id="ARBA00022729"/>
    </source>
</evidence>
<comment type="catalytic activity">
    <reaction evidence="1 11">
        <text>Endohydrolysis of (1-&gt;4)-beta-D-xylosidic linkages in xylans.</text>
        <dbReference type="EC" id="3.2.1.8"/>
    </reaction>
</comment>
<comment type="caution">
    <text evidence="14">The sequence shown here is derived from an EMBL/GenBank/DDBJ whole genome shotgun (WGS) entry which is preliminary data.</text>
</comment>
<dbReference type="PROSITE" id="PS51175">
    <property type="entry name" value="CBM6"/>
    <property type="match status" value="1"/>
</dbReference>
<accession>A0ABW3UFL4</accession>
<evidence type="ECO:0000256" key="5">
    <source>
        <dbReference type="ARBA" id="ARBA00022737"/>
    </source>
</evidence>